<comment type="caution">
    <text evidence="5">The sequence shown here is derived from an EMBL/GenBank/DDBJ whole genome shotgun (WGS) entry which is preliminary data.</text>
</comment>
<feature type="domain" description="Peptidase M24" evidence="4">
    <location>
        <begin position="216"/>
        <end position="389"/>
    </location>
</feature>
<dbReference type="InterPro" id="IPR001131">
    <property type="entry name" value="Peptidase_M24B_aminopep-P_CS"/>
</dbReference>
<dbReference type="EMBL" id="VXPY01000093">
    <property type="protein sequence ID" value="MYD91246.1"/>
    <property type="molecule type" value="Genomic_DNA"/>
</dbReference>
<protein>
    <submittedName>
        <fullName evidence="5">Aminopeptidase P family protein</fullName>
    </submittedName>
</protein>
<evidence type="ECO:0000259" key="4">
    <source>
        <dbReference type="Pfam" id="PF00557"/>
    </source>
</evidence>
<dbReference type="Gene3D" id="3.90.230.10">
    <property type="entry name" value="Creatinase/methionine aminopeptidase superfamily"/>
    <property type="match status" value="1"/>
</dbReference>
<dbReference type="GO" id="GO:0004177">
    <property type="term" value="F:aminopeptidase activity"/>
    <property type="evidence" value="ECO:0007669"/>
    <property type="project" value="UniProtKB-KW"/>
</dbReference>
<dbReference type="InterPro" id="IPR050659">
    <property type="entry name" value="Peptidase_M24B"/>
</dbReference>
<reference evidence="5" key="1">
    <citation type="submission" date="2019-09" db="EMBL/GenBank/DDBJ databases">
        <title>Characterisation of the sponge microbiome using genome-centric metagenomics.</title>
        <authorList>
            <person name="Engelberts J.P."/>
            <person name="Robbins S.J."/>
            <person name="De Goeij J.M."/>
            <person name="Aranda M."/>
            <person name="Bell S.C."/>
            <person name="Webster N.S."/>
        </authorList>
    </citation>
    <scope>NUCLEOTIDE SEQUENCE</scope>
    <source>
        <strain evidence="5">SB0662_bin_9</strain>
    </source>
</reference>
<dbReference type="PANTHER" id="PTHR46112">
    <property type="entry name" value="AMINOPEPTIDASE"/>
    <property type="match status" value="1"/>
</dbReference>
<keyword evidence="5" id="KW-0031">Aminopeptidase</keyword>
<accession>A0A6B1DW72</accession>
<dbReference type="PANTHER" id="PTHR46112:SF2">
    <property type="entry name" value="XAA-PRO AMINOPEPTIDASE P-RELATED"/>
    <property type="match status" value="1"/>
</dbReference>
<dbReference type="InterPro" id="IPR000994">
    <property type="entry name" value="Pept_M24"/>
</dbReference>
<gene>
    <name evidence="5" type="ORF">F4Y08_13070</name>
</gene>
<organism evidence="5">
    <name type="scientific">Caldilineaceae bacterium SB0662_bin_9</name>
    <dbReference type="NCBI Taxonomy" id="2605258"/>
    <lineage>
        <taxon>Bacteria</taxon>
        <taxon>Bacillati</taxon>
        <taxon>Chloroflexota</taxon>
        <taxon>Caldilineae</taxon>
        <taxon>Caldilineales</taxon>
        <taxon>Caldilineaceae</taxon>
    </lineage>
</organism>
<keyword evidence="5" id="KW-0645">Protease</keyword>
<dbReference type="AlphaFoldDB" id="A0A6B1DW72"/>
<evidence type="ECO:0000256" key="1">
    <source>
        <dbReference type="ARBA" id="ARBA00022723"/>
    </source>
</evidence>
<dbReference type="CDD" id="cd01066">
    <property type="entry name" value="APP_MetAP"/>
    <property type="match status" value="1"/>
</dbReference>
<dbReference type="InterPro" id="IPR036005">
    <property type="entry name" value="Creatinase/aminopeptidase-like"/>
</dbReference>
<evidence type="ECO:0000256" key="2">
    <source>
        <dbReference type="ARBA" id="ARBA00022801"/>
    </source>
</evidence>
<proteinExistence type="inferred from homology"/>
<dbReference type="Pfam" id="PF00557">
    <property type="entry name" value="Peptidase_M24"/>
    <property type="match status" value="1"/>
</dbReference>
<keyword evidence="1 3" id="KW-0479">Metal-binding</keyword>
<evidence type="ECO:0000256" key="3">
    <source>
        <dbReference type="RuleBase" id="RU000590"/>
    </source>
</evidence>
<sequence>MLSDLDTLMAAHGLDGLLVMGDSSGNPVMQYLVGNVHFERALIYKPVGGETTLIHGSMERDNAAGTGYRLIDRDQVYNAYEYLKRHDGNQLDASVHMLLDVLRDSGMQGTVGFYGTQDVGAGWTLLNNLADRLEGIDIKGEFGQTLFAEARATKDNRELAELAELGRRTCTVVHEVEDFLTGHAVAGDHVVKEDGTPLTIGDVRTFLQGRLQLQELAEDHQTIFAQGAEAGVPHNAGTNSVRLRTGSPIIFDIFPKGRSGYFHDMTRTWCLGHAPDHVAEAWTATKQLFDEVMARFRVGEACASFQAQACDFYEGLGHPTPRTHPGTHEGYVHSLGHGIGLDVHEGPNLSLAQGNTDVLQPGHVITVEPGLYYPDQGWGVRHEDAVALNEDGELVWLTNYPAELVLPMRG</sequence>
<dbReference type="GO" id="GO:0046872">
    <property type="term" value="F:metal ion binding"/>
    <property type="evidence" value="ECO:0007669"/>
    <property type="project" value="UniProtKB-KW"/>
</dbReference>
<comment type="similarity">
    <text evidence="3">Belongs to the peptidase M24B family.</text>
</comment>
<dbReference type="SUPFAM" id="SSF55920">
    <property type="entry name" value="Creatinase/aminopeptidase"/>
    <property type="match status" value="1"/>
</dbReference>
<keyword evidence="2" id="KW-0378">Hydrolase</keyword>
<dbReference type="PROSITE" id="PS00491">
    <property type="entry name" value="PROLINE_PEPTIDASE"/>
    <property type="match status" value="1"/>
</dbReference>
<name>A0A6B1DW72_9CHLR</name>
<evidence type="ECO:0000313" key="5">
    <source>
        <dbReference type="EMBL" id="MYD91246.1"/>
    </source>
</evidence>